<comment type="caution">
    <text evidence="1">The sequence shown here is derived from an EMBL/GenBank/DDBJ whole genome shotgun (WGS) entry which is preliminary data.</text>
</comment>
<organism evidence="1 2">
    <name type="scientific">Kitasatospora phosalacinea</name>
    <dbReference type="NCBI Taxonomy" id="2065"/>
    <lineage>
        <taxon>Bacteria</taxon>
        <taxon>Bacillati</taxon>
        <taxon>Actinomycetota</taxon>
        <taxon>Actinomycetes</taxon>
        <taxon>Kitasatosporales</taxon>
        <taxon>Streptomycetaceae</taxon>
        <taxon>Kitasatospora</taxon>
    </lineage>
</organism>
<sequence>MAEFLRALRAENLRLFEERLGGGGGGGRQRGVVPVRNSEGRTYARWYADF</sequence>
<dbReference type="AlphaFoldDB" id="A0A9W6PFP0"/>
<dbReference type="Proteomes" id="UP001165143">
    <property type="component" value="Unassembled WGS sequence"/>
</dbReference>
<name>A0A9W6PFP0_9ACTN</name>
<protein>
    <submittedName>
        <fullName evidence="1">Uncharacterized protein</fullName>
    </submittedName>
</protein>
<evidence type="ECO:0000313" key="2">
    <source>
        <dbReference type="Proteomes" id="UP001165143"/>
    </source>
</evidence>
<accession>A0A9W6PFP0</accession>
<gene>
    <name evidence="1" type="ORF">Kpho01_31600</name>
</gene>
<reference evidence="1" key="1">
    <citation type="submission" date="2023-02" db="EMBL/GenBank/DDBJ databases">
        <title>Kitasatospora phosalacinea NBRC 14362.</title>
        <authorList>
            <person name="Ichikawa N."/>
            <person name="Sato H."/>
            <person name="Tonouchi N."/>
        </authorList>
    </citation>
    <scope>NUCLEOTIDE SEQUENCE</scope>
    <source>
        <strain evidence="1">NBRC 14362</strain>
    </source>
</reference>
<proteinExistence type="predicted"/>
<dbReference type="EMBL" id="BSRX01000017">
    <property type="protein sequence ID" value="GLW55149.1"/>
    <property type="molecule type" value="Genomic_DNA"/>
</dbReference>
<evidence type="ECO:0000313" key="1">
    <source>
        <dbReference type="EMBL" id="GLW55149.1"/>
    </source>
</evidence>